<feature type="non-terminal residue" evidence="1">
    <location>
        <position position="67"/>
    </location>
</feature>
<name>A0A9N9D9T8_9GLOM</name>
<accession>A0A9N9D9T8</accession>
<keyword evidence="2" id="KW-1185">Reference proteome</keyword>
<comment type="caution">
    <text evidence="1">The sequence shown here is derived from an EMBL/GenBank/DDBJ whole genome shotgun (WGS) entry which is preliminary data.</text>
</comment>
<evidence type="ECO:0000313" key="2">
    <source>
        <dbReference type="Proteomes" id="UP000789739"/>
    </source>
</evidence>
<dbReference type="AlphaFoldDB" id="A0A9N9D9T8"/>
<reference evidence="1" key="1">
    <citation type="submission" date="2021-06" db="EMBL/GenBank/DDBJ databases">
        <authorList>
            <person name="Kallberg Y."/>
            <person name="Tangrot J."/>
            <person name="Rosling A."/>
        </authorList>
    </citation>
    <scope>NUCLEOTIDE SEQUENCE</scope>
    <source>
        <strain evidence="1">BR232B</strain>
    </source>
</reference>
<dbReference type="Proteomes" id="UP000789739">
    <property type="component" value="Unassembled WGS sequence"/>
</dbReference>
<gene>
    <name evidence="1" type="ORF">PBRASI_LOCUS9295</name>
</gene>
<dbReference type="EMBL" id="CAJVPI010001952">
    <property type="protein sequence ID" value="CAG8631817.1"/>
    <property type="molecule type" value="Genomic_DNA"/>
</dbReference>
<proteinExistence type="predicted"/>
<dbReference type="OrthoDB" id="21502at2759"/>
<sequence>MKYQNPLGETDPKRWRLRVEHGRQTWHYLKSDEESEEWPQTKADMYWLGMDVPSKTFPPAKTALDAA</sequence>
<dbReference type="Gene3D" id="6.20.120.20">
    <property type="match status" value="1"/>
</dbReference>
<evidence type="ECO:0000313" key="1">
    <source>
        <dbReference type="EMBL" id="CAG8631817.1"/>
    </source>
</evidence>
<organism evidence="1 2">
    <name type="scientific">Paraglomus brasilianum</name>
    <dbReference type="NCBI Taxonomy" id="144538"/>
    <lineage>
        <taxon>Eukaryota</taxon>
        <taxon>Fungi</taxon>
        <taxon>Fungi incertae sedis</taxon>
        <taxon>Mucoromycota</taxon>
        <taxon>Glomeromycotina</taxon>
        <taxon>Glomeromycetes</taxon>
        <taxon>Paraglomerales</taxon>
        <taxon>Paraglomeraceae</taxon>
        <taxon>Paraglomus</taxon>
    </lineage>
</organism>
<protein>
    <submittedName>
        <fullName evidence="1">3189_t:CDS:1</fullName>
    </submittedName>
</protein>